<dbReference type="Gene3D" id="3.40.462.20">
    <property type="match status" value="1"/>
</dbReference>
<accession>A0A8H5YVW9</accession>
<dbReference type="EMBL" id="JAAOAN010000141">
    <property type="protein sequence ID" value="KAF5719718.1"/>
    <property type="molecule type" value="Genomic_DNA"/>
</dbReference>
<organism evidence="7 8">
    <name type="scientific">Fusarium mundagurra</name>
    <dbReference type="NCBI Taxonomy" id="1567541"/>
    <lineage>
        <taxon>Eukaryota</taxon>
        <taxon>Fungi</taxon>
        <taxon>Dikarya</taxon>
        <taxon>Ascomycota</taxon>
        <taxon>Pezizomycotina</taxon>
        <taxon>Sordariomycetes</taxon>
        <taxon>Hypocreomycetidae</taxon>
        <taxon>Hypocreales</taxon>
        <taxon>Nectriaceae</taxon>
        <taxon>Fusarium</taxon>
        <taxon>Fusarium fujikuroi species complex</taxon>
    </lineage>
</organism>
<evidence type="ECO:0000256" key="1">
    <source>
        <dbReference type="ARBA" id="ARBA00001974"/>
    </source>
</evidence>
<protein>
    <submittedName>
        <fullName evidence="7">6-hydroxy-D-nicotine oxidase</fullName>
    </submittedName>
</protein>
<comment type="cofactor">
    <cofactor evidence="1">
        <name>FAD</name>
        <dbReference type="ChEBI" id="CHEBI:57692"/>
    </cofactor>
</comment>
<feature type="compositionally biased region" description="Polar residues" evidence="6">
    <location>
        <begin position="39"/>
        <end position="53"/>
    </location>
</feature>
<evidence type="ECO:0000313" key="7">
    <source>
        <dbReference type="EMBL" id="KAF5719718.1"/>
    </source>
</evidence>
<comment type="similarity">
    <text evidence="2">Belongs to the oxygen-dependent FAD-linked oxidoreductase family.</text>
</comment>
<evidence type="ECO:0000256" key="3">
    <source>
        <dbReference type="ARBA" id="ARBA00022630"/>
    </source>
</evidence>
<evidence type="ECO:0000256" key="5">
    <source>
        <dbReference type="ARBA" id="ARBA00023002"/>
    </source>
</evidence>
<dbReference type="PANTHER" id="PTHR42973:SF39">
    <property type="entry name" value="FAD-BINDING PCMH-TYPE DOMAIN-CONTAINING PROTEIN"/>
    <property type="match status" value="1"/>
</dbReference>
<dbReference type="Proteomes" id="UP000544331">
    <property type="component" value="Unassembled WGS sequence"/>
</dbReference>
<evidence type="ECO:0000256" key="2">
    <source>
        <dbReference type="ARBA" id="ARBA00005466"/>
    </source>
</evidence>
<dbReference type="SUPFAM" id="SSF56176">
    <property type="entry name" value="FAD-binding/transporter-associated domain-like"/>
    <property type="match status" value="1"/>
</dbReference>
<feature type="compositionally biased region" description="Low complexity" evidence="6">
    <location>
        <begin position="58"/>
        <end position="69"/>
    </location>
</feature>
<evidence type="ECO:0000256" key="6">
    <source>
        <dbReference type="SAM" id="MobiDB-lite"/>
    </source>
</evidence>
<dbReference type="InterPro" id="IPR016169">
    <property type="entry name" value="FAD-bd_PCMH_sub2"/>
</dbReference>
<feature type="region of interest" description="Disordered" evidence="6">
    <location>
        <begin position="39"/>
        <end position="71"/>
    </location>
</feature>
<keyword evidence="4" id="KW-0274">FAD</keyword>
<dbReference type="Gene3D" id="3.30.465.10">
    <property type="match status" value="1"/>
</dbReference>
<name>A0A8H5YVW9_9HYPO</name>
<dbReference type="OrthoDB" id="5054378at2759"/>
<dbReference type="GO" id="GO:0016491">
    <property type="term" value="F:oxidoreductase activity"/>
    <property type="evidence" value="ECO:0007669"/>
    <property type="project" value="UniProtKB-KW"/>
</dbReference>
<keyword evidence="8" id="KW-1185">Reference proteome</keyword>
<dbReference type="AlphaFoldDB" id="A0A8H5YVW9"/>
<sequence length="921" mass="101207">MPPQSNVFVTYEGPRLSREQKLVVRSRAMVSFRAKKLTANQRRPTAAETTLDCSKTKAAGAEESLSSSAPRPARKLVPILPRPRDIGPAGHHPTGVHARVFQKYLSLCGAYSSYLDEAYVLVGFYQSNFFKPDMSKPACIYIGWLLTTGILDAFRGMSDISYPYYEWSAVRELQGFLDTATNAELYQVVYPIAILGMFEMVRFSPCTVTHLAAVERFIRSRGGLQKMPPPMQAIVVMADLLQCLCLDTKLAFSSVGRPLFRWQAVEKLGGDHMVSSPLLRCEEEDFSLVGRFLGPEISARLVPILSRASDAIESFCGQEAENGSSSMVAGIVNLDDMADMVLPVHDLPGLVAQTCAIASRIVHRTMQRKAGFHNSSNWADMHRLYGNLRFINLRPWAGLPYLHLWANLIGLASSTKLERSYFVAELMRATFSWGCYQMEIYISFTFYMLSLPPKCPSLNFFSCYLSTPTMILNNIFLAIVALAYPVYTNAELVERAGGISVVDRGYPVGCGARAPCCIPSCEIRVNNLMGCSSGKILQAGACKTWKGGNWDVEGCPGLNIIWVMGEGTAEEEGWTYMIARRKGMPLKFFNVDNCSTARNVGSCVGLGGFIGGGGHGPLSSHYSLAADQVLQATVVATDGRVLVANAAQNQDLLWAIRGCGPGLYGAIVKYVLRTHPYPKNVVWPSISMDFTENATVEAATASWKAMAVLVRNFLGLVGLGITGNGFTGTSTISTSNYQSSVQKGVGLTISCVKIEMAELNMAEDYLSFFDVLNPNSSACSDISLVSSRLLGYSQLTYLSLEDVQRHLYIIMNPQVEGEPSNMIIGLQGGPGPKDVSQDITGAKLNETNPNIQDELIVAAEWIVEHKKVLWCKWAPGSGFYINKANPFNKNFKGFYGQAMTVFLRSSWNTTLPTVSTYFRRW</sequence>
<comment type="caution">
    <text evidence="7">The sequence shown here is derived from an EMBL/GenBank/DDBJ whole genome shotgun (WGS) entry which is preliminary data.</text>
</comment>
<keyword evidence="5" id="KW-0560">Oxidoreductase</keyword>
<evidence type="ECO:0000256" key="4">
    <source>
        <dbReference type="ARBA" id="ARBA00022827"/>
    </source>
</evidence>
<reference evidence="7 8" key="1">
    <citation type="submission" date="2020-05" db="EMBL/GenBank/DDBJ databases">
        <title>Identification and distribution of gene clusters putatively required for synthesis of sphingolipid metabolism inhibitors in phylogenetically diverse species of the filamentous fungus Fusarium.</title>
        <authorList>
            <person name="Kim H.-S."/>
            <person name="Busman M."/>
            <person name="Brown D.W."/>
            <person name="Divon H."/>
            <person name="Uhlig S."/>
            <person name="Proctor R.H."/>
        </authorList>
    </citation>
    <scope>NUCLEOTIDE SEQUENCE [LARGE SCALE GENOMIC DNA]</scope>
    <source>
        <strain evidence="7 8">NRRL 66235</strain>
    </source>
</reference>
<dbReference type="PANTHER" id="PTHR42973">
    <property type="entry name" value="BINDING OXIDOREDUCTASE, PUTATIVE (AFU_ORTHOLOGUE AFUA_1G17690)-RELATED"/>
    <property type="match status" value="1"/>
</dbReference>
<proteinExistence type="inferred from homology"/>
<keyword evidence="3" id="KW-0285">Flavoprotein</keyword>
<gene>
    <name evidence="7" type="ORF">FMUND_4551</name>
</gene>
<dbReference type="InterPro" id="IPR036318">
    <property type="entry name" value="FAD-bd_PCMH-like_sf"/>
</dbReference>
<evidence type="ECO:0000313" key="8">
    <source>
        <dbReference type="Proteomes" id="UP000544331"/>
    </source>
</evidence>
<dbReference type="GO" id="GO:0050660">
    <property type="term" value="F:flavin adenine dinucleotide binding"/>
    <property type="evidence" value="ECO:0007669"/>
    <property type="project" value="InterPro"/>
</dbReference>
<dbReference type="InterPro" id="IPR050416">
    <property type="entry name" value="FAD-linked_Oxidoreductase"/>
</dbReference>